<dbReference type="SMART" id="SM00847">
    <property type="entry name" value="HA2"/>
    <property type="match status" value="1"/>
</dbReference>
<dbReference type="PROSITE" id="PS51192">
    <property type="entry name" value="HELICASE_ATP_BIND_1"/>
    <property type="match status" value="1"/>
</dbReference>
<keyword evidence="3" id="KW-0347">Helicase</keyword>
<evidence type="ECO:0000256" key="2">
    <source>
        <dbReference type="ARBA" id="ARBA00022801"/>
    </source>
</evidence>
<evidence type="ECO:0000256" key="4">
    <source>
        <dbReference type="ARBA" id="ARBA00022840"/>
    </source>
</evidence>
<dbReference type="PROSITE" id="PS00690">
    <property type="entry name" value="DEAH_ATP_HELICASE"/>
    <property type="match status" value="1"/>
</dbReference>
<dbReference type="InterPro" id="IPR007502">
    <property type="entry name" value="Helicase-assoc_dom"/>
</dbReference>
<dbReference type="GO" id="GO:0004386">
    <property type="term" value="F:helicase activity"/>
    <property type="evidence" value="ECO:0007669"/>
    <property type="project" value="UniProtKB-KW"/>
</dbReference>
<gene>
    <name evidence="8" type="ORF">CSPHI_00215</name>
</gene>
<protein>
    <recommendedName>
        <fullName evidence="10">Helicase</fullName>
    </recommendedName>
</protein>
<dbReference type="EMBL" id="CP009248">
    <property type="protein sequence ID" value="APT89782.1"/>
    <property type="molecule type" value="Genomic_DNA"/>
</dbReference>
<evidence type="ECO:0000259" key="6">
    <source>
        <dbReference type="PROSITE" id="PS51192"/>
    </source>
</evidence>
<dbReference type="InterPro" id="IPR011545">
    <property type="entry name" value="DEAD/DEAH_box_helicase_dom"/>
</dbReference>
<dbReference type="Gene3D" id="1.20.120.1080">
    <property type="match status" value="1"/>
</dbReference>
<evidence type="ECO:0000259" key="7">
    <source>
        <dbReference type="PROSITE" id="PS51194"/>
    </source>
</evidence>
<keyword evidence="1" id="KW-0547">Nucleotide-binding</keyword>
<dbReference type="InterPro" id="IPR001650">
    <property type="entry name" value="Helicase_C-like"/>
</dbReference>
<dbReference type="SMART" id="SM00490">
    <property type="entry name" value="HELICc"/>
    <property type="match status" value="1"/>
</dbReference>
<dbReference type="GO" id="GO:0005524">
    <property type="term" value="F:ATP binding"/>
    <property type="evidence" value="ECO:0007669"/>
    <property type="project" value="UniProtKB-KW"/>
</dbReference>
<dbReference type="PANTHER" id="PTHR43519:SF1">
    <property type="entry name" value="ATP-DEPENDENT RNA HELICASE HRPB"/>
    <property type="match status" value="1"/>
</dbReference>
<accession>A0A1L7CVA4</accession>
<evidence type="ECO:0000256" key="3">
    <source>
        <dbReference type="ARBA" id="ARBA00022806"/>
    </source>
</evidence>
<dbReference type="InterPro" id="IPR013689">
    <property type="entry name" value="RNA_helicase_ATP-dep_HrpB_C"/>
</dbReference>
<dbReference type="STRING" id="1437874.CSPHI_00215"/>
<dbReference type="PANTHER" id="PTHR43519">
    <property type="entry name" value="ATP-DEPENDENT RNA HELICASE HRPB"/>
    <property type="match status" value="1"/>
</dbReference>
<dbReference type="Pfam" id="PF00270">
    <property type="entry name" value="DEAD"/>
    <property type="match status" value="1"/>
</dbReference>
<keyword evidence="2" id="KW-0378">Hydrolase</keyword>
<sequence length="841" mass="86903">MARGLPIAAALGPLAEALGRSPGAAAVVQAPPGTGKTTAVPPAVAAAVAAHGAAGRVLVTAPRRVAVRAAARRLADLAGVRLGGPVGYAVRGDVRVGPDTVVEFATPGVLLRRLLADPELPGVAAVVLDEVHERDLDTDLALAMLRDLRDLREDLILVAMSATVDAERFAALLDVDGAPAPVIAAAATAHPLEIRYRPHTGPRLGPRGVERGFLDHAAAQAAALAAETAGDVLVFLPGVREIDHVRARLAALAPEAETLPLHGRLDAAEQDRVVAGRDRRGRRIIVATAVAESSITVPGVRAVVDACLDRGPRLDLARGMSGLVTVSCARSSAEQRAGRAARLGPGVAVRLIAEAEWPQLDAWPAPQIAVAELTRAMLDLAVWGTPGGAGLRLPDPPPAAHAAAANATLAALGAVDGAGHATGLGRLLARLPVDPAAGRALLIAAGPLGARRAAAATALLAEAPAGDLTRARPGETARREARRLERLLGRGDVVAAAGDLARDAGDPPEADPVALVTALARPERIARRRDAASAEYLTVGGTAATAPPELRGHDWLAIAEVTRAPGAAGGRAGALIRAAAPASRELAEYTAAARRGGGREVRLTGPLGAGRISAREVDRLGAIELAARPVPPTAAEAAAALARALAADPALLRCTPAAEALRARLALLHRELGDPWPAVDRGSLAARAGTLLAGRGAETAPAAVSAEELRRLLPWPDATRLEELVPERIRVPSGSRVRLDYPDPDQAAETGRGAQPVLAVKLQECFGLAETPRILDGRVPVLLHLLSPAGRPLAVTADLRSFWDGTYAGVRAEMRGRYPRHPWPEDPWTAPATARTTRRRR</sequence>
<dbReference type="InterPro" id="IPR002464">
    <property type="entry name" value="DNA/RNA_helicase_DEAH_CS"/>
</dbReference>
<dbReference type="GO" id="GO:0016787">
    <property type="term" value="F:hydrolase activity"/>
    <property type="evidence" value="ECO:0007669"/>
    <property type="project" value="UniProtKB-KW"/>
</dbReference>
<dbReference type="Proteomes" id="UP000185469">
    <property type="component" value="Chromosome"/>
</dbReference>
<evidence type="ECO:0008006" key="10">
    <source>
        <dbReference type="Google" id="ProtNLM"/>
    </source>
</evidence>
<dbReference type="SMART" id="SM00487">
    <property type="entry name" value="DEXDc"/>
    <property type="match status" value="1"/>
</dbReference>
<name>A0A1L7CVA4_9CORY</name>
<dbReference type="InterPro" id="IPR010225">
    <property type="entry name" value="HrpB"/>
</dbReference>
<dbReference type="SUPFAM" id="SSF52540">
    <property type="entry name" value="P-loop containing nucleoside triphosphate hydrolases"/>
    <property type="match status" value="1"/>
</dbReference>
<feature type="domain" description="Helicase C-terminal" evidence="7">
    <location>
        <begin position="220"/>
        <end position="381"/>
    </location>
</feature>
<evidence type="ECO:0000256" key="1">
    <source>
        <dbReference type="ARBA" id="ARBA00022741"/>
    </source>
</evidence>
<dbReference type="Pfam" id="PF08482">
    <property type="entry name" value="HrpB_C"/>
    <property type="match status" value="1"/>
</dbReference>
<dbReference type="PIRSF" id="PIRSF005496">
    <property type="entry name" value="ATP_hel_hrpB"/>
    <property type="match status" value="1"/>
</dbReference>
<dbReference type="Gene3D" id="3.40.50.300">
    <property type="entry name" value="P-loop containing nucleotide triphosphate hydrolases"/>
    <property type="match status" value="2"/>
</dbReference>
<dbReference type="GO" id="GO:0003676">
    <property type="term" value="F:nucleic acid binding"/>
    <property type="evidence" value="ECO:0007669"/>
    <property type="project" value="InterPro"/>
</dbReference>
<dbReference type="Pfam" id="PF00271">
    <property type="entry name" value="Helicase_C"/>
    <property type="match status" value="1"/>
</dbReference>
<dbReference type="KEGG" id="csph:CSPHI_00215"/>
<keyword evidence="4" id="KW-0067">ATP-binding</keyword>
<reference evidence="8 9" key="1">
    <citation type="submission" date="2014-08" db="EMBL/GenBank/DDBJ databases">
        <title>Complete genome sequence of Corynebacterium sphenisci CECT 5990(T) (=DSM 44792(T)), isolated from healthy wild penguins.</title>
        <authorList>
            <person name="Ruckert C."/>
            <person name="Albersmeier A."/>
            <person name="Winkler A."/>
            <person name="Kalinowski J."/>
        </authorList>
    </citation>
    <scope>NUCLEOTIDE SEQUENCE [LARGE SCALE GENOMIC DNA]</scope>
    <source>
        <strain evidence="8 9">DSM 44792</strain>
    </source>
</reference>
<dbReference type="NCBIfam" id="TIGR01970">
    <property type="entry name" value="DEAH_box_HrpB"/>
    <property type="match status" value="1"/>
</dbReference>
<feature type="region of interest" description="Disordered" evidence="5">
    <location>
        <begin position="818"/>
        <end position="841"/>
    </location>
</feature>
<organism evidence="8 9">
    <name type="scientific">Corynebacterium sphenisci DSM 44792</name>
    <dbReference type="NCBI Taxonomy" id="1437874"/>
    <lineage>
        <taxon>Bacteria</taxon>
        <taxon>Bacillati</taxon>
        <taxon>Actinomycetota</taxon>
        <taxon>Actinomycetes</taxon>
        <taxon>Mycobacteriales</taxon>
        <taxon>Corynebacteriaceae</taxon>
        <taxon>Corynebacterium</taxon>
    </lineage>
</organism>
<keyword evidence="9" id="KW-1185">Reference proteome</keyword>
<evidence type="ECO:0000313" key="9">
    <source>
        <dbReference type="Proteomes" id="UP000185469"/>
    </source>
</evidence>
<feature type="domain" description="Helicase ATP-binding" evidence="6">
    <location>
        <begin position="17"/>
        <end position="182"/>
    </location>
</feature>
<proteinExistence type="predicted"/>
<dbReference type="PROSITE" id="PS51194">
    <property type="entry name" value="HELICASE_CTER"/>
    <property type="match status" value="1"/>
</dbReference>
<evidence type="ECO:0000256" key="5">
    <source>
        <dbReference type="SAM" id="MobiDB-lite"/>
    </source>
</evidence>
<evidence type="ECO:0000313" key="8">
    <source>
        <dbReference type="EMBL" id="APT89782.1"/>
    </source>
</evidence>
<dbReference type="AlphaFoldDB" id="A0A1L7CVA4"/>
<dbReference type="InterPro" id="IPR014001">
    <property type="entry name" value="Helicase_ATP-bd"/>
</dbReference>
<dbReference type="InterPro" id="IPR027417">
    <property type="entry name" value="P-loop_NTPase"/>
</dbReference>
<dbReference type="CDD" id="cd18791">
    <property type="entry name" value="SF2_C_RHA"/>
    <property type="match status" value="1"/>
</dbReference>